<feature type="modified residue" description="4-aspartylphosphate" evidence="1">
    <location>
        <position position="57"/>
    </location>
</feature>
<feature type="domain" description="Response regulatory" evidence="2">
    <location>
        <begin position="6"/>
        <end position="120"/>
    </location>
</feature>
<reference evidence="4 5" key="1">
    <citation type="submission" date="2020-04" db="EMBL/GenBank/DDBJ databases">
        <title>Genome sequencing of novel species.</title>
        <authorList>
            <person name="Heo J."/>
            <person name="Kim S.-J."/>
            <person name="Kim J.-S."/>
            <person name="Hong S.-B."/>
            <person name="Kwon S.-W."/>
        </authorList>
    </citation>
    <scope>NUCLEOTIDE SEQUENCE [LARGE SCALE GENOMIC DNA]</scope>
    <source>
        <strain evidence="4 5">GN2-R2</strain>
    </source>
</reference>
<dbReference type="Pfam" id="PF00072">
    <property type="entry name" value="Response_reg"/>
    <property type="match status" value="1"/>
</dbReference>
<name>A0A7Z2VY36_9BURK</name>
<evidence type="ECO:0000259" key="2">
    <source>
        <dbReference type="PROSITE" id="PS50110"/>
    </source>
</evidence>
<dbReference type="Proteomes" id="UP000502415">
    <property type="component" value="Chromosome"/>
</dbReference>
<evidence type="ECO:0000256" key="1">
    <source>
        <dbReference type="PROSITE-ProRule" id="PRU00169"/>
    </source>
</evidence>
<dbReference type="PANTHER" id="PTHR37299:SF1">
    <property type="entry name" value="STAGE 0 SPORULATION PROTEIN A HOMOLOG"/>
    <property type="match status" value="1"/>
</dbReference>
<proteinExistence type="predicted"/>
<evidence type="ECO:0000313" key="4">
    <source>
        <dbReference type="EMBL" id="QJE00982.1"/>
    </source>
</evidence>
<dbReference type="GO" id="GO:0000156">
    <property type="term" value="F:phosphorelay response regulator activity"/>
    <property type="evidence" value="ECO:0007669"/>
    <property type="project" value="InterPro"/>
</dbReference>
<dbReference type="PANTHER" id="PTHR37299">
    <property type="entry name" value="TRANSCRIPTIONAL REGULATOR-RELATED"/>
    <property type="match status" value="1"/>
</dbReference>
<sequence length="256" mass="27930">MSAAPKVLIVDDELHARANLRLALAALPGWAVAGECADAAAARTRIDAGGVDILLLDIQMPVESGLVLARDLSRRAMPPLVVFVTADRGHALEAFDVHALDYLVKPVSETRLRQTLERAAVLLGQRDAHARALRTFADPQPGYWRELAVRSVGSIERVGLDRVQWIRSAGNYVELHLAQRMLLHRSTLAALEAYLDPAEFLRVHRCVLVRRGQARRLRAANGEGALLELACGAGVPVSERYVAAVKRALRAPGWSP</sequence>
<evidence type="ECO:0000313" key="5">
    <source>
        <dbReference type="Proteomes" id="UP000502415"/>
    </source>
</evidence>
<dbReference type="AlphaFoldDB" id="A0A7Z2VY36"/>
<keyword evidence="5" id="KW-1185">Reference proteome</keyword>
<dbReference type="EMBL" id="CP051685">
    <property type="protein sequence ID" value="QJE00982.1"/>
    <property type="molecule type" value="Genomic_DNA"/>
</dbReference>
<dbReference type="GO" id="GO:0003677">
    <property type="term" value="F:DNA binding"/>
    <property type="evidence" value="ECO:0007669"/>
    <property type="project" value="InterPro"/>
</dbReference>
<dbReference type="PROSITE" id="PS50930">
    <property type="entry name" value="HTH_LYTTR"/>
    <property type="match status" value="1"/>
</dbReference>
<dbReference type="InterPro" id="IPR011006">
    <property type="entry name" value="CheY-like_superfamily"/>
</dbReference>
<dbReference type="InterPro" id="IPR007492">
    <property type="entry name" value="LytTR_DNA-bd_dom"/>
</dbReference>
<dbReference type="SMART" id="SM00850">
    <property type="entry name" value="LytTR"/>
    <property type="match status" value="1"/>
</dbReference>
<accession>A0A7Z2VY36</accession>
<dbReference type="InterPro" id="IPR001789">
    <property type="entry name" value="Sig_transdc_resp-reg_receiver"/>
</dbReference>
<feature type="domain" description="HTH LytTR-type" evidence="3">
    <location>
        <begin position="147"/>
        <end position="251"/>
    </location>
</feature>
<organism evidence="4 5">
    <name type="scientific">Massilia forsythiae</name>
    <dbReference type="NCBI Taxonomy" id="2728020"/>
    <lineage>
        <taxon>Bacteria</taxon>
        <taxon>Pseudomonadati</taxon>
        <taxon>Pseudomonadota</taxon>
        <taxon>Betaproteobacteria</taxon>
        <taxon>Burkholderiales</taxon>
        <taxon>Oxalobacteraceae</taxon>
        <taxon>Telluria group</taxon>
        <taxon>Massilia</taxon>
    </lineage>
</organism>
<evidence type="ECO:0000259" key="3">
    <source>
        <dbReference type="PROSITE" id="PS50930"/>
    </source>
</evidence>
<dbReference type="SUPFAM" id="SSF52172">
    <property type="entry name" value="CheY-like"/>
    <property type="match status" value="1"/>
</dbReference>
<keyword evidence="1" id="KW-0597">Phosphoprotein</keyword>
<dbReference type="SMART" id="SM00448">
    <property type="entry name" value="REC"/>
    <property type="match status" value="1"/>
</dbReference>
<gene>
    <name evidence="4" type="ORF">HH212_13865</name>
</gene>
<dbReference type="Pfam" id="PF04397">
    <property type="entry name" value="LytTR"/>
    <property type="match status" value="1"/>
</dbReference>
<dbReference type="Gene3D" id="2.40.50.1020">
    <property type="entry name" value="LytTr DNA-binding domain"/>
    <property type="match status" value="1"/>
</dbReference>
<dbReference type="KEGG" id="mfy:HH212_13865"/>
<dbReference type="InterPro" id="IPR046947">
    <property type="entry name" value="LytR-like"/>
</dbReference>
<dbReference type="RefSeq" id="WP_170203011.1">
    <property type="nucleotide sequence ID" value="NZ_CP051685.1"/>
</dbReference>
<protein>
    <submittedName>
        <fullName evidence="4">Response regulator transcription factor</fullName>
    </submittedName>
</protein>
<dbReference type="Gene3D" id="3.40.50.2300">
    <property type="match status" value="1"/>
</dbReference>
<dbReference type="PROSITE" id="PS50110">
    <property type="entry name" value="RESPONSE_REGULATORY"/>
    <property type="match status" value="1"/>
</dbReference>